<evidence type="ECO:0000256" key="1">
    <source>
        <dbReference type="ARBA" id="ARBA00004141"/>
    </source>
</evidence>
<dbReference type="EnsemblPlants" id="OBART04G09680.1">
    <property type="protein sequence ID" value="OBART04G09680.1"/>
    <property type="gene ID" value="OBART04G09680"/>
</dbReference>
<dbReference type="Proteomes" id="UP000026960">
    <property type="component" value="Chromosome 4"/>
</dbReference>
<evidence type="ECO:0000256" key="3">
    <source>
        <dbReference type="ARBA" id="ARBA00022989"/>
    </source>
</evidence>
<keyword evidence="4" id="KW-0472">Membrane</keyword>
<comment type="subcellular location">
    <subcellularLocation>
        <location evidence="1">Membrane</location>
        <topology evidence="1">Multi-pass membrane protein</topology>
    </subcellularLocation>
</comment>
<dbReference type="GO" id="GO:0008320">
    <property type="term" value="F:protein transmembrane transporter activity"/>
    <property type="evidence" value="ECO:0007669"/>
    <property type="project" value="TreeGrafter"/>
</dbReference>
<dbReference type="PaxDb" id="65489-OBART04G09680.1"/>
<keyword evidence="3" id="KW-1133">Transmembrane helix</keyword>
<evidence type="ECO:0000313" key="6">
    <source>
        <dbReference type="Proteomes" id="UP000026960"/>
    </source>
</evidence>
<dbReference type="GO" id="GO:0030943">
    <property type="term" value="F:mitochondrion targeting sequence binding"/>
    <property type="evidence" value="ECO:0007669"/>
    <property type="project" value="TreeGrafter"/>
</dbReference>
<reference evidence="5" key="2">
    <citation type="submission" date="2015-03" db="UniProtKB">
        <authorList>
            <consortium name="EnsemblPlants"/>
        </authorList>
    </citation>
    <scope>IDENTIFICATION</scope>
</reference>
<accession>A0A0D3FUW2</accession>
<keyword evidence="6" id="KW-1185">Reference proteome</keyword>
<dbReference type="eggNOG" id="ENOG502RY82">
    <property type="taxonomic scope" value="Eukaryota"/>
</dbReference>
<dbReference type="STRING" id="65489.A0A0D3FUW2"/>
<organism evidence="5">
    <name type="scientific">Oryza barthii</name>
    <dbReference type="NCBI Taxonomy" id="65489"/>
    <lineage>
        <taxon>Eukaryota</taxon>
        <taxon>Viridiplantae</taxon>
        <taxon>Streptophyta</taxon>
        <taxon>Embryophyta</taxon>
        <taxon>Tracheophyta</taxon>
        <taxon>Spermatophyta</taxon>
        <taxon>Magnoliopsida</taxon>
        <taxon>Liliopsida</taxon>
        <taxon>Poales</taxon>
        <taxon>Poaceae</taxon>
        <taxon>BOP clade</taxon>
        <taxon>Oryzoideae</taxon>
        <taxon>Oryzeae</taxon>
        <taxon>Oryzinae</taxon>
        <taxon>Oryza</taxon>
    </lineage>
</organism>
<dbReference type="PANTHER" id="PTHR14110:SF10">
    <property type="entry name" value="OS04G0376100 PROTEIN"/>
    <property type="match status" value="1"/>
</dbReference>
<reference evidence="5" key="1">
    <citation type="journal article" date="2009" name="Rice">
        <title>De Novo Next Generation Sequencing of Plant Genomes.</title>
        <authorList>
            <person name="Rounsley S."/>
            <person name="Marri P.R."/>
            <person name="Yu Y."/>
            <person name="He R."/>
            <person name="Sisneros N."/>
            <person name="Goicoechea J.L."/>
            <person name="Lee S.J."/>
            <person name="Angelova A."/>
            <person name="Kudrna D."/>
            <person name="Luo M."/>
            <person name="Affourtit J."/>
            <person name="Desany B."/>
            <person name="Knight J."/>
            <person name="Niazi F."/>
            <person name="Egholm M."/>
            <person name="Wing R.A."/>
        </authorList>
    </citation>
    <scope>NUCLEOTIDE SEQUENCE [LARGE SCALE GENOMIC DNA]</scope>
    <source>
        <strain evidence="5">cv. IRGC 105608</strain>
    </source>
</reference>
<dbReference type="GO" id="GO:0042721">
    <property type="term" value="C:TIM22 mitochondrial import inner membrane insertion complex"/>
    <property type="evidence" value="ECO:0007669"/>
    <property type="project" value="InterPro"/>
</dbReference>
<dbReference type="AlphaFoldDB" id="A0A0D3FUW2"/>
<sequence length="165" mass="17473">MLLCVVGAGFGLLSRHRVRLGAARATATYAANLAIVAGCYGGARELARDARASTPDDPMNSVVGGLASGAVLGRIQGGHFGAVKYAVTFAAAGTALDYAALKLRPQLNGKWHALKEHFSGGKGWFTLPEWSPIQVLDEEALAKKRAREEKLFAQRALGKLSKEEP</sequence>
<keyword evidence="2" id="KW-0812">Transmembrane</keyword>
<evidence type="ECO:0000256" key="4">
    <source>
        <dbReference type="ARBA" id="ARBA00023136"/>
    </source>
</evidence>
<dbReference type="Gramene" id="OBART04G09680.1">
    <property type="protein sequence ID" value="OBART04G09680.1"/>
    <property type="gene ID" value="OBART04G09680"/>
</dbReference>
<proteinExistence type="predicted"/>
<name>A0A0D3FUW2_9ORYZ</name>
<evidence type="ECO:0000256" key="2">
    <source>
        <dbReference type="ARBA" id="ARBA00022692"/>
    </source>
</evidence>
<dbReference type="InterPro" id="IPR039175">
    <property type="entry name" value="TIM22"/>
</dbReference>
<dbReference type="PANTHER" id="PTHR14110">
    <property type="entry name" value="MITOCHONDRIAL IMPORT INNER MEMBRANE TRANSLOCASE SUBUNIT TIM22"/>
    <property type="match status" value="1"/>
</dbReference>
<protein>
    <submittedName>
        <fullName evidence="5">Uncharacterized protein</fullName>
    </submittedName>
</protein>
<evidence type="ECO:0000313" key="5">
    <source>
        <dbReference type="EnsemblPlants" id="OBART04G09680.1"/>
    </source>
</evidence>
<dbReference type="HOGENOM" id="CLU_121643_0_0_1"/>
<dbReference type="GO" id="GO:0045039">
    <property type="term" value="P:protein insertion into mitochondrial inner membrane"/>
    <property type="evidence" value="ECO:0007669"/>
    <property type="project" value="InterPro"/>
</dbReference>